<dbReference type="NCBIfam" id="TIGR01845">
    <property type="entry name" value="outer_NodT"/>
    <property type="match status" value="1"/>
</dbReference>
<feature type="coiled-coil region" evidence="3">
    <location>
        <begin position="193"/>
        <end position="244"/>
    </location>
</feature>
<keyword evidence="2" id="KW-0732">Signal</keyword>
<dbReference type="SUPFAM" id="SSF56954">
    <property type="entry name" value="Outer membrane efflux proteins (OEP)"/>
    <property type="match status" value="1"/>
</dbReference>
<evidence type="ECO:0000313" key="5">
    <source>
        <dbReference type="Proteomes" id="UP000487117"/>
    </source>
</evidence>
<evidence type="ECO:0000313" key="4">
    <source>
        <dbReference type="EMBL" id="KAF1012752.1"/>
    </source>
</evidence>
<protein>
    <submittedName>
        <fullName evidence="4">Outer membrane protein OprM</fullName>
    </submittedName>
</protein>
<dbReference type="Pfam" id="PF02321">
    <property type="entry name" value="OEP"/>
    <property type="match status" value="2"/>
</dbReference>
<dbReference type="AlphaFoldDB" id="A0A7V8FCY7"/>
<keyword evidence="2" id="KW-0812">Transmembrane</keyword>
<proteinExistence type="inferred from homology"/>
<feature type="signal peptide" evidence="2">
    <location>
        <begin position="1"/>
        <end position="25"/>
    </location>
</feature>
<dbReference type="EMBL" id="WNDS01000008">
    <property type="protein sequence ID" value="KAF1012752.1"/>
    <property type="molecule type" value="Genomic_DNA"/>
</dbReference>
<organism evidence="4 5">
    <name type="scientific">Stenotrophomonas maltophilia</name>
    <name type="common">Pseudomonas maltophilia</name>
    <name type="synonym">Xanthomonas maltophilia</name>
    <dbReference type="NCBI Taxonomy" id="40324"/>
    <lineage>
        <taxon>Bacteria</taxon>
        <taxon>Pseudomonadati</taxon>
        <taxon>Pseudomonadota</taxon>
        <taxon>Gammaproteobacteria</taxon>
        <taxon>Lysobacterales</taxon>
        <taxon>Lysobacteraceae</taxon>
        <taxon>Stenotrophomonas</taxon>
        <taxon>Stenotrophomonas maltophilia group</taxon>
    </lineage>
</organism>
<keyword evidence="3" id="KW-0175">Coiled coil</keyword>
<dbReference type="Gene3D" id="1.20.1600.10">
    <property type="entry name" value="Outer membrane efflux proteins (OEP)"/>
    <property type="match status" value="1"/>
</dbReference>
<comment type="caution">
    <text evidence="4">The sequence shown here is derived from an EMBL/GenBank/DDBJ whole genome shotgun (WGS) entry which is preliminary data.</text>
</comment>
<keyword evidence="2" id="KW-0564">Palmitate</keyword>
<dbReference type="GO" id="GO:0015562">
    <property type="term" value="F:efflux transmembrane transporter activity"/>
    <property type="evidence" value="ECO:0007669"/>
    <property type="project" value="InterPro"/>
</dbReference>
<evidence type="ECO:0000256" key="3">
    <source>
        <dbReference type="SAM" id="Coils"/>
    </source>
</evidence>
<accession>A0A7V8FCY7</accession>
<dbReference type="Gene3D" id="2.20.200.10">
    <property type="entry name" value="Outer membrane efflux proteins (OEP)"/>
    <property type="match status" value="1"/>
</dbReference>
<dbReference type="InterPro" id="IPR010131">
    <property type="entry name" value="MdtP/NodT-like"/>
</dbReference>
<evidence type="ECO:0000256" key="2">
    <source>
        <dbReference type="RuleBase" id="RU362097"/>
    </source>
</evidence>
<sequence>MKTLIPQALAAATLAALLGGCVSMAPHYQQPAAPVPAQFGNAATTADAGALPASMQAWREVFLDPHLQATIALALDNNRDLRVAVLQVEKQCAQYRIQRAALLPSVDASGSVNRSRASDSSSETGVSQVSEADALQVGISSWELDLFGRVRSLKNEALQNWLVTAEAQRAARTSLVAEVATARLSLASDQQALALAQQTHDSQQQTLQRTQARHAQGLASGLDLSQVESSVEAARVAVARLQTQLAQDRDALQLLVGAPMDAGLLPPAQAFDGSVTLSALPAGLPSSVLLQRPDVLSAEHALQAANADIGAARAAFFPTVTLTANVGRASGTLSELFAAGSHTWSFVPSITAPIFHAGALKASLDASKIGRDIGVAQYEKAIQQAFSEVADALAARDHLAEQLAAQQALVAASQRSYTLADARYRTGLDGYLQALDAQRTLFAAQQDLISLQQQKASNRVTLFKVLGGGADVR</sequence>
<keyword evidence="2" id="KW-0472">Membrane</keyword>
<dbReference type="PROSITE" id="PS51257">
    <property type="entry name" value="PROKAR_LIPOPROTEIN"/>
    <property type="match status" value="1"/>
</dbReference>
<dbReference type="PANTHER" id="PTHR30203">
    <property type="entry name" value="OUTER MEMBRANE CATION EFFLUX PROTEIN"/>
    <property type="match status" value="1"/>
</dbReference>
<comment type="similarity">
    <text evidence="1 2">Belongs to the outer membrane factor (OMF) (TC 1.B.17) family.</text>
</comment>
<feature type="chain" id="PRO_5031609228" evidence="2">
    <location>
        <begin position="26"/>
        <end position="473"/>
    </location>
</feature>
<evidence type="ECO:0000256" key="1">
    <source>
        <dbReference type="ARBA" id="ARBA00007613"/>
    </source>
</evidence>
<reference evidence="5" key="1">
    <citation type="journal article" date="2020" name="MBio">
        <title>Horizontal gene transfer to a defensive symbiont with a reduced genome amongst a multipartite beetle microbiome.</title>
        <authorList>
            <person name="Waterworth S.C."/>
            <person name="Florez L.V."/>
            <person name="Rees E.R."/>
            <person name="Hertweck C."/>
            <person name="Kaltenpoth M."/>
            <person name="Kwan J.C."/>
        </authorList>
    </citation>
    <scope>NUCLEOTIDE SEQUENCE [LARGE SCALE GENOMIC DNA]</scope>
</reference>
<dbReference type="Proteomes" id="UP000487117">
    <property type="component" value="Unassembled WGS sequence"/>
</dbReference>
<keyword evidence="2" id="KW-1134">Transmembrane beta strand</keyword>
<comment type="subcellular location">
    <subcellularLocation>
        <location evidence="2">Cell outer membrane</location>
        <topology evidence="2">Lipid-anchor</topology>
    </subcellularLocation>
</comment>
<name>A0A7V8FCY7_STEMA</name>
<keyword evidence="2" id="KW-0449">Lipoprotein</keyword>
<dbReference type="InterPro" id="IPR003423">
    <property type="entry name" value="OMP_efflux"/>
</dbReference>
<dbReference type="GO" id="GO:0009279">
    <property type="term" value="C:cell outer membrane"/>
    <property type="evidence" value="ECO:0007669"/>
    <property type="project" value="UniProtKB-SubCell"/>
</dbReference>
<gene>
    <name evidence="4" type="primary">oprM_5</name>
    <name evidence="4" type="ORF">GAK31_03969</name>
</gene>
<dbReference type="PANTHER" id="PTHR30203:SF32">
    <property type="entry name" value="CATION EFFLUX SYSTEM PROTEIN CUSC"/>
    <property type="match status" value="1"/>
</dbReference>